<name>A0ABZ0I4D6_9GAMM</name>
<evidence type="ECO:0000259" key="3">
    <source>
        <dbReference type="Pfam" id="PF08541"/>
    </source>
</evidence>
<dbReference type="InterPro" id="IPR013751">
    <property type="entry name" value="ACP_syn_III_N"/>
</dbReference>
<dbReference type="PANTHER" id="PTHR34069">
    <property type="entry name" value="3-OXOACYL-[ACYL-CARRIER-PROTEIN] SYNTHASE 3"/>
    <property type="match status" value="1"/>
</dbReference>
<evidence type="ECO:0000313" key="5">
    <source>
        <dbReference type="EMBL" id="WOJ94000.1"/>
    </source>
</evidence>
<feature type="domain" description="Beta-ketoacyl-[acyl-carrier-protein] synthase III C-terminal" evidence="3">
    <location>
        <begin position="294"/>
        <end position="379"/>
    </location>
</feature>
<evidence type="ECO:0000259" key="4">
    <source>
        <dbReference type="Pfam" id="PF08545"/>
    </source>
</evidence>
<dbReference type="InterPro" id="IPR016039">
    <property type="entry name" value="Thiolase-like"/>
</dbReference>
<dbReference type="Proteomes" id="UP001626537">
    <property type="component" value="Chromosome"/>
</dbReference>
<organism evidence="5 6">
    <name type="scientific">Congregibacter variabilis</name>
    <dbReference type="NCBI Taxonomy" id="3081200"/>
    <lineage>
        <taxon>Bacteria</taxon>
        <taxon>Pseudomonadati</taxon>
        <taxon>Pseudomonadota</taxon>
        <taxon>Gammaproteobacteria</taxon>
        <taxon>Cellvibrionales</taxon>
        <taxon>Halieaceae</taxon>
        <taxon>Congregibacter</taxon>
    </lineage>
</organism>
<evidence type="ECO:0000313" key="6">
    <source>
        <dbReference type="Proteomes" id="UP001626537"/>
    </source>
</evidence>
<keyword evidence="6" id="KW-1185">Reference proteome</keyword>
<feature type="domain" description="Beta-ketoacyl-[acyl-carrier-protein] synthase III N-terminal" evidence="4">
    <location>
        <begin position="159"/>
        <end position="239"/>
    </location>
</feature>
<proteinExistence type="predicted"/>
<dbReference type="Pfam" id="PF08541">
    <property type="entry name" value="ACP_syn_III_C"/>
    <property type="match status" value="1"/>
</dbReference>
<dbReference type="NCBIfam" id="NF005703">
    <property type="entry name" value="PRK07515.1"/>
    <property type="match status" value="1"/>
</dbReference>
<accession>A0ABZ0I4D6</accession>
<dbReference type="InterPro" id="IPR013747">
    <property type="entry name" value="ACP_syn_III_C"/>
</dbReference>
<dbReference type="PANTHER" id="PTHR34069:SF2">
    <property type="entry name" value="BETA-KETOACYL-[ACYL-CARRIER-PROTEIN] SYNTHASE III"/>
    <property type="match status" value="1"/>
</dbReference>
<dbReference type="EMBL" id="CP136864">
    <property type="protein sequence ID" value="WOJ94000.1"/>
    <property type="molecule type" value="Genomic_DNA"/>
</dbReference>
<dbReference type="RefSeq" id="WP_407348639.1">
    <property type="nucleotide sequence ID" value="NZ_CP136864.1"/>
</dbReference>
<sequence>MPESSVSADSKEVFLTGTGLYTPPNSISNEELVESFNQFVDIHNAEHAEAIAAGEMPALAHSSAEFIEKASGIRSRYVVNKEGVLDPHRMAPHISDRSNDEPSVMCEMALVAARQALETAGLQASELDAVICAASNMQRAYPAMAVEVQSALGAGGYAFDMNVACSSATFGLQQARDAIRSGSAKNVLVVNPEICTGHLNFRDRDSHFIFGDVCTAMIISDRPGASQSNFKVLDSRLQTMFSNNIRNNFGFLNRGDEEGIGKADKLFVQEGRKVFKEVCPAVAAQISEQLSSLDMLPSDLKRMWLHQANLNMNVLIAKRVLGRDASTEEAPVILDEYANTSSAGSVIAFHKYHEDLVPGELGVLCSFGAGYSIGSVVLERC</sequence>
<evidence type="ECO:0000256" key="2">
    <source>
        <dbReference type="ARBA" id="ARBA00023315"/>
    </source>
</evidence>
<evidence type="ECO:0000256" key="1">
    <source>
        <dbReference type="ARBA" id="ARBA00022679"/>
    </source>
</evidence>
<dbReference type="Pfam" id="PF08545">
    <property type="entry name" value="ACP_syn_III"/>
    <property type="match status" value="1"/>
</dbReference>
<keyword evidence="1" id="KW-0808">Transferase</keyword>
<protein>
    <submittedName>
        <fullName evidence="5">Beta-ketoacyl-ACP synthase III</fullName>
    </submittedName>
</protein>
<keyword evidence="2" id="KW-0012">Acyltransferase</keyword>
<dbReference type="SUPFAM" id="SSF53901">
    <property type="entry name" value="Thiolase-like"/>
    <property type="match status" value="1"/>
</dbReference>
<reference evidence="5 6" key="1">
    <citation type="submission" date="2023-10" db="EMBL/GenBank/DDBJ databases">
        <title>Two novel species belonging to the OM43/NOR5 clade.</title>
        <authorList>
            <person name="Park M."/>
        </authorList>
    </citation>
    <scope>NUCLEOTIDE SEQUENCE [LARGE SCALE GENOMIC DNA]</scope>
    <source>
        <strain evidence="5 6">IMCC43200</strain>
    </source>
</reference>
<gene>
    <name evidence="5" type="ORF">R0135_02230</name>
</gene>
<dbReference type="Gene3D" id="3.40.47.10">
    <property type="match status" value="2"/>
</dbReference>
<dbReference type="CDD" id="cd00830">
    <property type="entry name" value="KAS_III"/>
    <property type="match status" value="1"/>
</dbReference>